<reference evidence="5" key="1">
    <citation type="journal article" date="2015" name="Proc. Natl. Acad. Sci. U.S.A.">
        <title>Genome sequence of the Asian Tiger mosquito, Aedes albopictus, reveals insights into its biology, genetics, and evolution.</title>
        <authorList>
            <person name="Chen X.G."/>
            <person name="Jiang X."/>
            <person name="Gu J."/>
            <person name="Xu M."/>
            <person name="Wu Y."/>
            <person name="Deng Y."/>
            <person name="Zhang C."/>
            <person name="Bonizzoni M."/>
            <person name="Dermauw W."/>
            <person name="Vontas J."/>
            <person name="Armbruster P."/>
            <person name="Huang X."/>
            <person name="Yang Y."/>
            <person name="Zhang H."/>
            <person name="He W."/>
            <person name="Peng H."/>
            <person name="Liu Y."/>
            <person name="Wu K."/>
            <person name="Chen J."/>
            <person name="Lirakis M."/>
            <person name="Topalis P."/>
            <person name="Van Leeuwen T."/>
            <person name="Hall A.B."/>
            <person name="Jiang X."/>
            <person name="Thorpe C."/>
            <person name="Mueller R.L."/>
            <person name="Sun C."/>
            <person name="Waterhouse R.M."/>
            <person name="Yan G."/>
            <person name="Tu Z.J."/>
            <person name="Fang X."/>
            <person name="James A.A."/>
        </authorList>
    </citation>
    <scope>NUCLEOTIDE SEQUENCE [LARGE SCALE GENOMIC DNA]</scope>
    <source>
        <strain evidence="5">Foshan</strain>
    </source>
</reference>
<proteinExistence type="predicted"/>
<keyword evidence="2" id="KW-1133">Transmembrane helix</keyword>
<evidence type="ECO:0000256" key="2">
    <source>
        <dbReference type="SAM" id="Phobius"/>
    </source>
</evidence>
<dbReference type="InterPro" id="IPR012464">
    <property type="entry name" value="DUF1676"/>
</dbReference>
<dbReference type="Pfam" id="PF07898">
    <property type="entry name" value="DUF1676"/>
    <property type="match status" value="1"/>
</dbReference>
<organism evidence="4 5">
    <name type="scientific">Aedes albopictus</name>
    <name type="common">Asian tiger mosquito</name>
    <name type="synonym">Stegomyia albopicta</name>
    <dbReference type="NCBI Taxonomy" id="7160"/>
    <lineage>
        <taxon>Eukaryota</taxon>
        <taxon>Metazoa</taxon>
        <taxon>Ecdysozoa</taxon>
        <taxon>Arthropoda</taxon>
        <taxon>Hexapoda</taxon>
        <taxon>Insecta</taxon>
        <taxon>Pterygota</taxon>
        <taxon>Neoptera</taxon>
        <taxon>Endopterygota</taxon>
        <taxon>Diptera</taxon>
        <taxon>Nematocera</taxon>
        <taxon>Culicoidea</taxon>
        <taxon>Culicidae</taxon>
        <taxon>Culicinae</taxon>
        <taxon>Aedini</taxon>
        <taxon>Aedes</taxon>
        <taxon>Stegomyia</taxon>
    </lineage>
</organism>
<protein>
    <submittedName>
        <fullName evidence="4">Protein osiris 4</fullName>
    </submittedName>
</protein>
<dbReference type="EnsemblMetazoa" id="AALFPA23_020418.R30139">
    <property type="protein sequence ID" value="AALFPA23_020418.P30139"/>
    <property type="gene ID" value="AALFPA23_020418"/>
</dbReference>
<feature type="chain" id="PRO_5046299040" evidence="3">
    <location>
        <begin position="22"/>
        <end position="314"/>
    </location>
</feature>
<evidence type="ECO:0000256" key="3">
    <source>
        <dbReference type="SAM" id="SignalP"/>
    </source>
</evidence>
<feature type="compositionally biased region" description="Low complexity" evidence="1">
    <location>
        <begin position="266"/>
        <end position="283"/>
    </location>
</feature>
<reference evidence="4" key="2">
    <citation type="submission" date="2025-05" db="UniProtKB">
        <authorList>
            <consortium name="EnsemblMetazoa"/>
        </authorList>
    </citation>
    <scope>IDENTIFICATION</scope>
    <source>
        <strain evidence="4">Foshan</strain>
    </source>
</reference>
<dbReference type="Proteomes" id="UP000069940">
    <property type="component" value="Unassembled WGS sequence"/>
</dbReference>
<feature type="transmembrane region" description="Helical" evidence="2">
    <location>
        <begin position="138"/>
        <end position="155"/>
    </location>
</feature>
<sequence>MFLKKVVSILVICIVTQSALAEESKEATENVLNELSWSCANNASCVTRVARDVVHKLKNGKPLDFGAFSVEPVEHIPLAVEGRSSRALDFFSSNALKFPVGPMVVNIERSSEYPNYIEISLLRKADGARGKTRRHMRFFVPAFLVFSQIGWYALAIAGVKLLAIKAFLVAKIALIVVAAMTFKKLMEPVAVLPPSYFDHQEPYLMPYSMDFHHGFPGAGHDMYPMGLGAHLGHHDGPSALHAAEGGLGAASNVNAVVDTNQAADKSATVGSSSTSGASSPAASNNDQRHHYPGGKIKRQDFYPAAVVAQTGKYY</sequence>
<evidence type="ECO:0000313" key="4">
    <source>
        <dbReference type="EnsemblMetazoa" id="AALFPA23_020418.P30139"/>
    </source>
</evidence>
<dbReference type="GeneID" id="109403597"/>
<keyword evidence="5" id="KW-1185">Reference proteome</keyword>
<feature type="transmembrane region" description="Helical" evidence="2">
    <location>
        <begin position="162"/>
        <end position="182"/>
    </location>
</feature>
<dbReference type="PANTHER" id="PTHR21879">
    <property type="entry name" value="FI03362P-RELATED-RELATED"/>
    <property type="match status" value="1"/>
</dbReference>
<keyword evidence="2" id="KW-0472">Membrane</keyword>
<evidence type="ECO:0000313" key="5">
    <source>
        <dbReference type="Proteomes" id="UP000069940"/>
    </source>
</evidence>
<feature type="region of interest" description="Disordered" evidence="1">
    <location>
        <begin position="264"/>
        <end position="296"/>
    </location>
</feature>
<feature type="signal peptide" evidence="3">
    <location>
        <begin position="1"/>
        <end position="21"/>
    </location>
</feature>
<dbReference type="RefSeq" id="XP_019531963.2">
    <property type="nucleotide sequence ID" value="XM_019676418.3"/>
</dbReference>
<keyword evidence="2" id="KW-0812">Transmembrane</keyword>
<name>A0ABM1ZPG4_AEDAL</name>
<keyword evidence="3" id="KW-0732">Signal</keyword>
<accession>A0ABM1ZPG4</accession>
<dbReference type="PANTHER" id="PTHR21879:SF21">
    <property type="entry name" value="OSIRIS 4, ISOFORM B"/>
    <property type="match status" value="1"/>
</dbReference>
<evidence type="ECO:0000256" key="1">
    <source>
        <dbReference type="SAM" id="MobiDB-lite"/>
    </source>
</evidence>